<dbReference type="EMBL" id="KI894029">
    <property type="protein sequence ID" value="OBR86737.1"/>
    <property type="molecule type" value="Genomic_DNA"/>
</dbReference>
<dbReference type="RefSeq" id="XP_018264579.1">
    <property type="nucleotide sequence ID" value="XM_018406085.1"/>
</dbReference>
<dbReference type="VEuPathDB" id="FungiDB:I303_02751"/>
<feature type="region of interest" description="Disordered" evidence="1">
    <location>
        <begin position="140"/>
        <end position="159"/>
    </location>
</feature>
<organism evidence="2">
    <name type="scientific">Kwoniella dejecticola CBS 10117</name>
    <dbReference type="NCBI Taxonomy" id="1296121"/>
    <lineage>
        <taxon>Eukaryota</taxon>
        <taxon>Fungi</taxon>
        <taxon>Dikarya</taxon>
        <taxon>Basidiomycota</taxon>
        <taxon>Agaricomycotina</taxon>
        <taxon>Tremellomycetes</taxon>
        <taxon>Tremellales</taxon>
        <taxon>Cryptococcaceae</taxon>
        <taxon>Kwoniella</taxon>
    </lineage>
</organism>
<keyword evidence="4" id="KW-1185">Reference proteome</keyword>
<name>A0A1A6A9J7_9TREE</name>
<gene>
    <name evidence="2" type="ORF">I303_02751</name>
    <name evidence="3" type="ORF">I303_102736</name>
</gene>
<evidence type="ECO:0000313" key="2">
    <source>
        <dbReference type="EMBL" id="OBR86737.1"/>
    </source>
</evidence>
<dbReference type="KEGG" id="kdj:28966450"/>
<accession>A0A1A6A9J7</accession>
<feature type="region of interest" description="Disordered" evidence="1">
    <location>
        <begin position="270"/>
        <end position="294"/>
    </location>
</feature>
<dbReference type="Proteomes" id="UP000078595">
    <property type="component" value="Chromosome 3"/>
</dbReference>
<sequence length="465" mass="51658">MTEQRTFRSLGTRLLPADEPIDPEWILATVLDAAPHDAPYLRHNMNLWLSHLFKSRASEDFQDSIRIQFGDVPSPCVAGVQDSSDSQVLVKVDIESSPLQEDMKRWESDYRLRAGLSGYPQATNTPISPDGMIYAMTTVSPSPSAAPSPNTPRALLDRPRPERDLEEIASHSNIGIDHDISSIHEGEEVYILPSMISIIKPNTYPLPQILSQGISTLISHFEIFGTRFALLIRGYTACILYAISQNLIAIKTATAPSSIRSHDAADTIQAHPHITKPSRRRYTPEESLDTNSELPLSLGTHSHANRDTFADIWGMCNRAIEDFIDLPIGQPFRAISAPTSLRSSEVKAELEEEVEAEAEVGAQADQEDISVCDSGPKFHAGDGKGEGESGKNRFTSSDFPSLHLFKEYNSNLSEWDDLYEEKQVYEEEVRPLAQCAVLRTRAVQLIELISGEFDRLIEGDTTVLE</sequence>
<proteinExistence type="predicted"/>
<protein>
    <submittedName>
        <fullName evidence="2">Uncharacterized protein</fullName>
    </submittedName>
</protein>
<dbReference type="AlphaFoldDB" id="A0A1A6A9J7"/>
<dbReference type="EMBL" id="CP144532">
    <property type="protein sequence ID" value="WWC60171.1"/>
    <property type="molecule type" value="Genomic_DNA"/>
</dbReference>
<evidence type="ECO:0000313" key="3">
    <source>
        <dbReference type="EMBL" id="WWC60171.1"/>
    </source>
</evidence>
<evidence type="ECO:0000256" key="1">
    <source>
        <dbReference type="SAM" id="MobiDB-lite"/>
    </source>
</evidence>
<reference evidence="2" key="1">
    <citation type="submission" date="2013-07" db="EMBL/GenBank/DDBJ databases">
        <title>The Genome Sequence of Cryptococcus dejecticola CBS10117.</title>
        <authorList>
            <consortium name="The Broad Institute Genome Sequencing Platform"/>
            <person name="Cuomo C."/>
            <person name="Litvintseva A."/>
            <person name="Chen Y."/>
            <person name="Heitman J."/>
            <person name="Sun S."/>
            <person name="Springer D."/>
            <person name="Dromer F."/>
            <person name="Young S.K."/>
            <person name="Zeng Q."/>
            <person name="Gargeya S."/>
            <person name="Fitzgerald M."/>
            <person name="Abouelleil A."/>
            <person name="Alvarado L."/>
            <person name="Berlin A.M."/>
            <person name="Chapman S.B."/>
            <person name="Dewar J."/>
            <person name="Goldberg J."/>
            <person name="Griggs A."/>
            <person name="Gujja S."/>
            <person name="Hansen M."/>
            <person name="Howarth C."/>
            <person name="Imamovic A."/>
            <person name="Larimer J."/>
            <person name="McCowan C."/>
            <person name="Murphy C."/>
            <person name="Pearson M."/>
            <person name="Priest M."/>
            <person name="Roberts A."/>
            <person name="Saif S."/>
            <person name="Shea T."/>
            <person name="Sykes S."/>
            <person name="Wortman J."/>
            <person name="Nusbaum C."/>
            <person name="Birren B."/>
        </authorList>
    </citation>
    <scope>NUCLEOTIDE SEQUENCE [LARGE SCALE GENOMIC DNA]</scope>
    <source>
        <strain evidence="2">CBS 10117</strain>
    </source>
</reference>
<dbReference type="GeneID" id="28966450"/>
<reference evidence="3" key="3">
    <citation type="submission" date="2024-02" db="EMBL/GenBank/DDBJ databases">
        <title>Comparative genomics of Cryptococcus and Kwoniella reveals pathogenesis evolution and contrasting modes of karyotype evolution via chromosome fusion or intercentromeric recombination.</title>
        <authorList>
            <person name="Coelho M.A."/>
            <person name="David-Palma M."/>
            <person name="Shea T."/>
            <person name="Bowers K."/>
            <person name="McGinley-Smith S."/>
            <person name="Mohammad A.W."/>
            <person name="Gnirke A."/>
            <person name="Yurkov A.M."/>
            <person name="Nowrousian M."/>
            <person name="Sun S."/>
            <person name="Cuomo C.A."/>
            <person name="Heitman J."/>
        </authorList>
    </citation>
    <scope>NUCLEOTIDE SEQUENCE</scope>
    <source>
        <strain evidence="3">CBS 10117</strain>
    </source>
</reference>
<evidence type="ECO:0000313" key="4">
    <source>
        <dbReference type="Proteomes" id="UP000078595"/>
    </source>
</evidence>
<dbReference type="OrthoDB" id="2566659at2759"/>
<reference evidence="3" key="2">
    <citation type="submission" date="2013-07" db="EMBL/GenBank/DDBJ databases">
        <authorList>
            <consortium name="The Broad Institute Genome Sequencing Platform"/>
            <person name="Cuomo C."/>
            <person name="Litvintseva A."/>
            <person name="Chen Y."/>
            <person name="Heitman J."/>
            <person name="Sun S."/>
            <person name="Springer D."/>
            <person name="Dromer F."/>
            <person name="Young S.K."/>
            <person name="Zeng Q."/>
            <person name="Gargeya S."/>
            <person name="Fitzgerald M."/>
            <person name="Abouelleil A."/>
            <person name="Alvarado L."/>
            <person name="Berlin A.M."/>
            <person name="Chapman S.B."/>
            <person name="Dewar J."/>
            <person name="Goldberg J."/>
            <person name="Griggs A."/>
            <person name="Gujja S."/>
            <person name="Hansen M."/>
            <person name="Howarth C."/>
            <person name="Imamovic A."/>
            <person name="Larimer J."/>
            <person name="McCowan C."/>
            <person name="Murphy C."/>
            <person name="Pearson M."/>
            <person name="Priest M."/>
            <person name="Roberts A."/>
            <person name="Saif S."/>
            <person name="Shea T."/>
            <person name="Sykes S."/>
            <person name="Wortman J."/>
            <person name="Nusbaum C."/>
            <person name="Birren B."/>
        </authorList>
    </citation>
    <scope>NUCLEOTIDE SEQUENCE</scope>
    <source>
        <strain evidence="3">CBS 10117</strain>
    </source>
</reference>